<gene>
    <name evidence="1" type="ORF">M9H77_31489</name>
</gene>
<reference evidence="2" key="1">
    <citation type="journal article" date="2023" name="Nat. Plants">
        <title>Single-cell RNA sequencing provides a high-resolution roadmap for understanding the multicellular compartmentation of specialized metabolism.</title>
        <authorList>
            <person name="Sun S."/>
            <person name="Shen X."/>
            <person name="Li Y."/>
            <person name="Li Y."/>
            <person name="Wang S."/>
            <person name="Li R."/>
            <person name="Zhang H."/>
            <person name="Shen G."/>
            <person name="Guo B."/>
            <person name="Wei J."/>
            <person name="Xu J."/>
            <person name="St-Pierre B."/>
            <person name="Chen S."/>
            <person name="Sun C."/>
        </authorList>
    </citation>
    <scope>NUCLEOTIDE SEQUENCE [LARGE SCALE GENOMIC DNA]</scope>
</reference>
<dbReference type="Proteomes" id="UP001060085">
    <property type="component" value="Linkage Group LG07"/>
</dbReference>
<organism evidence="1 2">
    <name type="scientific">Catharanthus roseus</name>
    <name type="common">Madagascar periwinkle</name>
    <name type="synonym">Vinca rosea</name>
    <dbReference type="NCBI Taxonomy" id="4058"/>
    <lineage>
        <taxon>Eukaryota</taxon>
        <taxon>Viridiplantae</taxon>
        <taxon>Streptophyta</taxon>
        <taxon>Embryophyta</taxon>
        <taxon>Tracheophyta</taxon>
        <taxon>Spermatophyta</taxon>
        <taxon>Magnoliopsida</taxon>
        <taxon>eudicotyledons</taxon>
        <taxon>Gunneridae</taxon>
        <taxon>Pentapetalae</taxon>
        <taxon>asterids</taxon>
        <taxon>lamiids</taxon>
        <taxon>Gentianales</taxon>
        <taxon>Apocynaceae</taxon>
        <taxon>Rauvolfioideae</taxon>
        <taxon>Vinceae</taxon>
        <taxon>Catharanthinae</taxon>
        <taxon>Catharanthus</taxon>
    </lineage>
</organism>
<accession>A0ACC0A2X8</accession>
<dbReference type="EMBL" id="CM044707">
    <property type="protein sequence ID" value="KAI5654302.1"/>
    <property type="molecule type" value="Genomic_DNA"/>
</dbReference>
<proteinExistence type="predicted"/>
<evidence type="ECO:0000313" key="2">
    <source>
        <dbReference type="Proteomes" id="UP001060085"/>
    </source>
</evidence>
<comment type="caution">
    <text evidence="1">The sequence shown here is derived from an EMBL/GenBank/DDBJ whole genome shotgun (WGS) entry which is preliminary data.</text>
</comment>
<protein>
    <submittedName>
        <fullName evidence="1">Uncharacterized protein</fullName>
    </submittedName>
</protein>
<name>A0ACC0A2X8_CATRO</name>
<keyword evidence="2" id="KW-1185">Reference proteome</keyword>
<sequence>MPLGLTVVIEIYDEDSLIRTIITSEEDAFQLYNDYAFKLGFGVRKGRKICKVGSSIMYLRQLYCYKQWKKCDKQKVEKCYSKVHIRTNCKVMIEFRLNDEDGWTVSRHNVIHNHELCHANQRHLIRSKRAVTKNHTGYLQNQLQFLMYTFFWRDGRMRCDYSDLLSMGSKQPATVMINHSAAMAAAIGVEYGRFFCCKKECVEMVLPDPKLLQRANRVYTFMRFLKYCQRLVVFNDGEHMYKIWRPDISRLNIQFISCTCKMFSEVGVLCSHCSCVFNFHYVQGISNKYVLERWTKNIGLSGGSSGFRNEEKVNKKDIGLLVFGGGKC</sequence>
<evidence type="ECO:0000313" key="1">
    <source>
        <dbReference type="EMBL" id="KAI5654302.1"/>
    </source>
</evidence>